<evidence type="ECO:0000313" key="6">
    <source>
        <dbReference type="Proteomes" id="UP001370490"/>
    </source>
</evidence>
<gene>
    <name evidence="5" type="ORF">RJ641_029947</name>
</gene>
<comment type="subunit">
    <text evidence="3">Heterooctamer of 4 alpha and 4 beta chains.</text>
</comment>
<sequence length="162" mass="17628">MVAGSGASIIYADISGAPNEKEVLQYARCATVNPDGRKRALLISGGIANFTDVASEFRAIIRALREKESKLKAVRMHMYVKMGGPNYPTLLVKMRVLGEEVGVPLEVYGPVATMIDICKQAIDCIMTGLVEPLIATSATFEKKTAFSQECKFFTCSQISDEI</sequence>
<reference evidence="5 6" key="1">
    <citation type="submission" date="2023-12" db="EMBL/GenBank/DDBJ databases">
        <title>A high-quality genome assembly for Dillenia turbinata (Dilleniales).</title>
        <authorList>
            <person name="Chanderbali A."/>
        </authorList>
    </citation>
    <scope>NUCLEOTIDE SEQUENCE [LARGE SCALE GENOMIC DNA]</scope>
    <source>
        <strain evidence="5">LSX21</strain>
        <tissue evidence="5">Leaf</tissue>
    </source>
</reference>
<comment type="similarity">
    <text evidence="2">Belongs to the succinate/malate CoA ligase beta subunit family.</text>
</comment>
<comment type="caution">
    <text evidence="5">The sequence shown here is derived from an EMBL/GenBank/DDBJ whole genome shotgun (WGS) entry which is preliminary data.</text>
</comment>
<organism evidence="5 6">
    <name type="scientific">Dillenia turbinata</name>
    <dbReference type="NCBI Taxonomy" id="194707"/>
    <lineage>
        <taxon>Eukaryota</taxon>
        <taxon>Viridiplantae</taxon>
        <taxon>Streptophyta</taxon>
        <taxon>Embryophyta</taxon>
        <taxon>Tracheophyta</taxon>
        <taxon>Spermatophyta</taxon>
        <taxon>Magnoliopsida</taxon>
        <taxon>eudicotyledons</taxon>
        <taxon>Gunneridae</taxon>
        <taxon>Pentapetalae</taxon>
        <taxon>Dilleniales</taxon>
        <taxon>Dilleniaceae</taxon>
        <taxon>Dillenia</taxon>
    </lineage>
</organism>
<dbReference type="Pfam" id="PF16114">
    <property type="entry name" value="Citrate_bind"/>
    <property type="match status" value="1"/>
</dbReference>
<evidence type="ECO:0000256" key="2">
    <source>
        <dbReference type="ARBA" id="ARBA00009182"/>
    </source>
</evidence>
<dbReference type="SUPFAM" id="SSF52210">
    <property type="entry name" value="Succinyl-CoA synthetase domains"/>
    <property type="match status" value="1"/>
</dbReference>
<evidence type="ECO:0000256" key="1">
    <source>
        <dbReference type="ARBA" id="ARBA00004514"/>
    </source>
</evidence>
<proteinExistence type="inferred from homology"/>
<evidence type="ECO:0000259" key="4">
    <source>
        <dbReference type="Pfam" id="PF16114"/>
    </source>
</evidence>
<dbReference type="InterPro" id="IPR016102">
    <property type="entry name" value="Succinyl-CoA_synth-like"/>
</dbReference>
<comment type="subcellular location">
    <subcellularLocation>
        <location evidence="1">Cytoplasm</location>
        <location evidence="1">Cytosol</location>
    </subcellularLocation>
</comment>
<dbReference type="AlphaFoldDB" id="A0AAN8W2A6"/>
<feature type="non-terminal residue" evidence="5">
    <location>
        <position position="162"/>
    </location>
</feature>
<dbReference type="GO" id="GO:0005829">
    <property type="term" value="C:cytosol"/>
    <property type="evidence" value="ECO:0007669"/>
    <property type="project" value="UniProtKB-SubCell"/>
</dbReference>
<name>A0AAN8W2A6_9MAGN</name>
<accession>A0AAN8W2A6</accession>
<keyword evidence="6" id="KW-1185">Reference proteome</keyword>
<dbReference type="Proteomes" id="UP001370490">
    <property type="component" value="Unassembled WGS sequence"/>
</dbReference>
<evidence type="ECO:0000256" key="3">
    <source>
        <dbReference type="ARBA" id="ARBA00011412"/>
    </source>
</evidence>
<evidence type="ECO:0000313" key="5">
    <source>
        <dbReference type="EMBL" id="KAK6940416.1"/>
    </source>
</evidence>
<feature type="domain" description="ATP-citrate synthase citrate-binding" evidence="4">
    <location>
        <begin position="11"/>
        <end position="123"/>
    </location>
</feature>
<dbReference type="EMBL" id="JBAMMX010000005">
    <property type="protein sequence ID" value="KAK6940416.1"/>
    <property type="molecule type" value="Genomic_DNA"/>
</dbReference>
<protein>
    <submittedName>
        <fullName evidence="5">ATP-citrate synthase, citrate-binding domain</fullName>
    </submittedName>
</protein>
<dbReference type="Gene3D" id="3.40.50.261">
    <property type="entry name" value="Succinyl-CoA synthetase domains"/>
    <property type="match status" value="1"/>
</dbReference>
<dbReference type="InterPro" id="IPR032263">
    <property type="entry name" value="Citrate-bd"/>
</dbReference>
<dbReference type="FunFam" id="3.40.50.261:FF:000008">
    <property type="entry name" value="ATP-citrate synthase alpha chain protein"/>
    <property type="match status" value="1"/>
</dbReference>